<keyword evidence="4 9" id="KW-0732">Signal</keyword>
<evidence type="ECO:0000256" key="5">
    <source>
        <dbReference type="ARBA" id="ARBA00022764"/>
    </source>
</evidence>
<evidence type="ECO:0000256" key="9">
    <source>
        <dbReference type="SAM" id="SignalP"/>
    </source>
</evidence>
<dbReference type="GO" id="GO:1901681">
    <property type="term" value="F:sulfur compound binding"/>
    <property type="evidence" value="ECO:0007669"/>
    <property type="project" value="InterPro"/>
</dbReference>
<dbReference type="GO" id="GO:0042597">
    <property type="term" value="C:periplasmic space"/>
    <property type="evidence" value="ECO:0007669"/>
    <property type="project" value="UniProtKB-SubCell"/>
</dbReference>
<evidence type="ECO:0000256" key="6">
    <source>
        <dbReference type="ARBA" id="ARBA00023032"/>
    </source>
</evidence>
<keyword evidence="11" id="KW-1185">Reference proteome</keyword>
<evidence type="ECO:0000256" key="2">
    <source>
        <dbReference type="ARBA" id="ARBA00006099"/>
    </source>
</evidence>
<organism evidence="10 11">
    <name type="scientific">Jejubacter calystegiae</name>
    <dbReference type="NCBI Taxonomy" id="2579935"/>
    <lineage>
        <taxon>Bacteria</taxon>
        <taxon>Pseudomonadati</taxon>
        <taxon>Pseudomonadota</taxon>
        <taxon>Gammaproteobacteria</taxon>
        <taxon>Enterobacterales</taxon>
        <taxon>Enterobacteriaceae</taxon>
        <taxon>Jejubacter</taxon>
    </lineage>
</organism>
<evidence type="ECO:0000256" key="8">
    <source>
        <dbReference type="ARBA" id="ARBA00041180"/>
    </source>
</evidence>
<dbReference type="GO" id="GO:1902358">
    <property type="term" value="P:sulfate transmembrane transport"/>
    <property type="evidence" value="ECO:0007669"/>
    <property type="project" value="InterPro"/>
</dbReference>
<keyword evidence="5" id="KW-0574">Periplasm</keyword>
<keyword evidence="6" id="KW-0764">Sulfate transport</keyword>
<dbReference type="PROSITE" id="PS00401">
    <property type="entry name" value="PROK_SULFATE_BIND_1"/>
    <property type="match status" value="1"/>
</dbReference>
<comment type="similarity">
    <text evidence="2">Belongs to the prokaryotic sulfate-binding protein family.</text>
</comment>
<dbReference type="InterPro" id="IPR005669">
    <property type="entry name" value="Thiosulph/SO4-bd"/>
</dbReference>
<evidence type="ECO:0000313" key="11">
    <source>
        <dbReference type="Proteomes" id="UP000302163"/>
    </source>
</evidence>
<dbReference type="PROSITE" id="PS00757">
    <property type="entry name" value="PROK_SULFATE_BIND_2"/>
    <property type="match status" value="1"/>
</dbReference>
<comment type="subcellular location">
    <subcellularLocation>
        <location evidence="1">Periplasm</location>
    </subcellularLocation>
</comment>
<name>A0A4V1G8C0_9ENTR</name>
<sequence length="329" mass="36304">MNKWGVGFTLLLASMGALAKDVQLLNVSYDPTRELYEAYNKAFTAHWKKETGDNVVIRQSHGGSGKQATSVINGIEADVVTLALAYDVDAIAQRGRIDKAWMKRLPDNSAPYTSTIVFLVRKGNPKQIHDWNDLAKPGVSVITPNPKSSGGARWNYLAAWGYALHHNNNDKAKAQEFVKALYKNVEVLDSGARGATNTFVERGIGDVLIAWENEALLATEKLGKGKFEIVTPSESILAEPSVSVVDRVVDKKETRPVAEAYLKYLYSPQGQEIAAQNFYRPRDAKVAQKYAAQFPKLKLYTVDDLAGGWAEAQKTHFASGGIFDQISRR</sequence>
<dbReference type="OrthoDB" id="9802127at2"/>
<evidence type="ECO:0000256" key="4">
    <source>
        <dbReference type="ARBA" id="ARBA00022729"/>
    </source>
</evidence>
<evidence type="ECO:0000313" key="10">
    <source>
        <dbReference type="EMBL" id="QCT22617.1"/>
    </source>
</evidence>
<evidence type="ECO:0000256" key="1">
    <source>
        <dbReference type="ARBA" id="ARBA00004418"/>
    </source>
</evidence>
<evidence type="ECO:0000256" key="3">
    <source>
        <dbReference type="ARBA" id="ARBA00022448"/>
    </source>
</evidence>
<dbReference type="InterPro" id="IPR000957">
    <property type="entry name" value="Sulphate/thiosulphate-bd_CS"/>
</dbReference>
<feature type="signal peptide" evidence="9">
    <location>
        <begin position="1"/>
        <end position="19"/>
    </location>
</feature>
<gene>
    <name evidence="10" type="ORF">FEM41_06205</name>
</gene>
<dbReference type="NCBIfam" id="NF008022">
    <property type="entry name" value="PRK10752.1"/>
    <property type="match status" value="1"/>
</dbReference>
<dbReference type="Proteomes" id="UP000302163">
    <property type="component" value="Chromosome"/>
</dbReference>
<dbReference type="NCBIfam" id="NF008106">
    <property type="entry name" value="PRK10852.1"/>
    <property type="match status" value="1"/>
</dbReference>
<feature type="chain" id="PRO_5021032483" description="Sulfate-binding protein" evidence="9">
    <location>
        <begin position="20"/>
        <end position="329"/>
    </location>
</feature>
<accession>A0A4V1G8C0</accession>
<dbReference type="RefSeq" id="WP_138099124.1">
    <property type="nucleotide sequence ID" value="NZ_CP040428.1"/>
</dbReference>
<protein>
    <recommendedName>
        <fullName evidence="8">Sulfate-binding protein</fullName>
    </recommendedName>
</protein>
<dbReference type="InterPro" id="IPR034408">
    <property type="entry name" value="Sulphate/thiosulphate_BS"/>
</dbReference>
<dbReference type="CDD" id="cd01005">
    <property type="entry name" value="PBP2_CysP"/>
    <property type="match status" value="1"/>
</dbReference>
<dbReference type="Pfam" id="PF13531">
    <property type="entry name" value="SBP_bac_11"/>
    <property type="match status" value="1"/>
</dbReference>
<reference evidence="10 11" key="1">
    <citation type="submission" date="2019-05" db="EMBL/GenBank/DDBJ databases">
        <title>Complete genome sequence of Izhakiella calystegiae KSNA2, an endophyte isolated from beach morning glory (Calystegia soldanella).</title>
        <authorList>
            <person name="Jiang L."/>
            <person name="Jeong J.C."/>
            <person name="Kim C.Y."/>
            <person name="Kim D.H."/>
            <person name="Kim S.W."/>
            <person name="Lee j."/>
        </authorList>
    </citation>
    <scope>NUCLEOTIDE SEQUENCE [LARGE SCALE GENOMIC DNA]</scope>
    <source>
        <strain evidence="10 11">KSNA2</strain>
    </source>
</reference>
<dbReference type="GO" id="GO:0140104">
    <property type="term" value="F:molecular carrier activity"/>
    <property type="evidence" value="ECO:0007669"/>
    <property type="project" value="InterPro"/>
</dbReference>
<dbReference type="NCBIfam" id="TIGR00971">
    <property type="entry name" value="3a0106s03"/>
    <property type="match status" value="1"/>
</dbReference>
<dbReference type="PANTHER" id="PTHR30368:SF2">
    <property type="entry name" value="SULFATE-BINDING PROTEIN"/>
    <property type="match status" value="1"/>
</dbReference>
<evidence type="ECO:0000256" key="7">
    <source>
        <dbReference type="ARBA" id="ARBA00037097"/>
    </source>
</evidence>
<dbReference type="SUPFAM" id="SSF53850">
    <property type="entry name" value="Periplasmic binding protein-like II"/>
    <property type="match status" value="1"/>
</dbReference>
<keyword evidence="3" id="KW-0813">Transport</keyword>
<dbReference type="AlphaFoldDB" id="A0A4V1G8C0"/>
<dbReference type="EMBL" id="CP040428">
    <property type="protein sequence ID" value="QCT22617.1"/>
    <property type="molecule type" value="Genomic_DNA"/>
</dbReference>
<comment type="function">
    <text evidence="7">This protein specifically binds sulfate and is involved in its transmembrane transport.</text>
</comment>
<dbReference type="PANTHER" id="PTHR30368">
    <property type="entry name" value="SULFATE-BINDING PROTEIN"/>
    <property type="match status" value="1"/>
</dbReference>
<proteinExistence type="inferred from homology"/>
<dbReference type="KEGG" id="izh:FEM41_06205"/>
<dbReference type="Gene3D" id="3.40.190.10">
    <property type="entry name" value="Periplasmic binding protein-like II"/>
    <property type="match status" value="2"/>
</dbReference>